<accession>W4K2X2</accession>
<reference evidence="4 5" key="1">
    <citation type="journal article" date="2012" name="New Phytol.">
        <title>Insight into trade-off between wood decay and parasitism from the genome of a fungal forest pathogen.</title>
        <authorList>
            <person name="Olson A."/>
            <person name="Aerts A."/>
            <person name="Asiegbu F."/>
            <person name="Belbahri L."/>
            <person name="Bouzid O."/>
            <person name="Broberg A."/>
            <person name="Canback B."/>
            <person name="Coutinho P.M."/>
            <person name="Cullen D."/>
            <person name="Dalman K."/>
            <person name="Deflorio G."/>
            <person name="van Diepen L.T."/>
            <person name="Dunand C."/>
            <person name="Duplessis S."/>
            <person name="Durling M."/>
            <person name="Gonthier P."/>
            <person name="Grimwood J."/>
            <person name="Fossdal C.G."/>
            <person name="Hansson D."/>
            <person name="Henrissat B."/>
            <person name="Hietala A."/>
            <person name="Himmelstrand K."/>
            <person name="Hoffmeister D."/>
            <person name="Hogberg N."/>
            <person name="James T.Y."/>
            <person name="Karlsson M."/>
            <person name="Kohler A."/>
            <person name="Kues U."/>
            <person name="Lee Y.H."/>
            <person name="Lin Y.C."/>
            <person name="Lind M."/>
            <person name="Lindquist E."/>
            <person name="Lombard V."/>
            <person name="Lucas S."/>
            <person name="Lunden K."/>
            <person name="Morin E."/>
            <person name="Murat C."/>
            <person name="Park J."/>
            <person name="Raffaello T."/>
            <person name="Rouze P."/>
            <person name="Salamov A."/>
            <person name="Schmutz J."/>
            <person name="Solheim H."/>
            <person name="Stahlberg J."/>
            <person name="Velez H."/>
            <person name="de Vries R.P."/>
            <person name="Wiebenga A."/>
            <person name="Woodward S."/>
            <person name="Yakovlev I."/>
            <person name="Garbelotto M."/>
            <person name="Martin F."/>
            <person name="Grigoriev I.V."/>
            <person name="Stenlid J."/>
        </authorList>
    </citation>
    <scope>NUCLEOTIDE SEQUENCE [LARGE SCALE GENOMIC DNA]</scope>
    <source>
        <strain evidence="4 5">TC 32-1</strain>
    </source>
</reference>
<keyword evidence="1" id="KW-0560">Oxidoreductase</keyword>
<keyword evidence="5" id="KW-1185">Reference proteome</keyword>
<dbReference type="Proteomes" id="UP000030671">
    <property type="component" value="Unassembled WGS sequence"/>
</dbReference>
<dbReference type="OrthoDB" id="2735536at2759"/>
<evidence type="ECO:0000313" key="5">
    <source>
        <dbReference type="Proteomes" id="UP000030671"/>
    </source>
</evidence>
<sequence length="336" mass="35947">MSLVVVTGASGFLGSVIIDQLLEAGYKVRGTARSSRASRVQAAYASFGSQFEVTVVEDLATSDLTDAFRNADALIHVGSPLSSGGEAAFILKTAISGTERVLEHAAAAGVKKIVVTASIVSLIHPKLVFTNVTVDANDWNTQTYEDALKPDATPFEVYSVAKKTAEEAVWKFAKSHPEIDVATVHPPYLYGIPGRGQAIDAPASGTNHHIYKLISGPKGRPLPPPLNPSFANVADAARAHVTALKVPPSDKLKRIVPVGGRFTWKQAAEYLAKARPELRERLPIFDGPEQVTAAASFDSSSAARLVGLDEYIGWQETLETTIDHLLKREKDLGIAV</sequence>
<feature type="domain" description="NAD-dependent epimerase/dehydratase" evidence="3">
    <location>
        <begin position="4"/>
        <end position="258"/>
    </location>
</feature>
<dbReference type="SUPFAM" id="SSF51735">
    <property type="entry name" value="NAD(P)-binding Rossmann-fold domains"/>
    <property type="match status" value="1"/>
</dbReference>
<dbReference type="InterPro" id="IPR001509">
    <property type="entry name" value="Epimerase_deHydtase"/>
</dbReference>
<organism evidence="4 5">
    <name type="scientific">Heterobasidion irregulare (strain TC 32-1)</name>
    <dbReference type="NCBI Taxonomy" id="747525"/>
    <lineage>
        <taxon>Eukaryota</taxon>
        <taxon>Fungi</taxon>
        <taxon>Dikarya</taxon>
        <taxon>Basidiomycota</taxon>
        <taxon>Agaricomycotina</taxon>
        <taxon>Agaricomycetes</taxon>
        <taxon>Russulales</taxon>
        <taxon>Bondarzewiaceae</taxon>
        <taxon>Heterobasidion</taxon>
        <taxon>Heterobasidion annosum species complex</taxon>
    </lineage>
</organism>
<dbReference type="InterPro" id="IPR036291">
    <property type="entry name" value="NAD(P)-bd_dom_sf"/>
</dbReference>
<dbReference type="GO" id="GO:0016616">
    <property type="term" value="F:oxidoreductase activity, acting on the CH-OH group of donors, NAD or NADP as acceptor"/>
    <property type="evidence" value="ECO:0007669"/>
    <property type="project" value="TreeGrafter"/>
</dbReference>
<dbReference type="RefSeq" id="XP_009548263.1">
    <property type="nucleotide sequence ID" value="XM_009549968.1"/>
</dbReference>
<evidence type="ECO:0000313" key="4">
    <source>
        <dbReference type="EMBL" id="ETW79700.1"/>
    </source>
</evidence>
<dbReference type="PANTHER" id="PTHR10366:SF564">
    <property type="entry name" value="STEROL-4-ALPHA-CARBOXYLATE 3-DEHYDROGENASE, DECARBOXYLATING"/>
    <property type="match status" value="1"/>
</dbReference>
<proteinExistence type="inferred from homology"/>
<dbReference type="PANTHER" id="PTHR10366">
    <property type="entry name" value="NAD DEPENDENT EPIMERASE/DEHYDRATASE"/>
    <property type="match status" value="1"/>
</dbReference>
<dbReference type="Pfam" id="PF01370">
    <property type="entry name" value="Epimerase"/>
    <property type="match status" value="1"/>
</dbReference>
<dbReference type="AlphaFoldDB" id="W4K2X2"/>
<dbReference type="KEGG" id="hir:HETIRDRAFT_440760"/>
<evidence type="ECO:0000259" key="3">
    <source>
        <dbReference type="Pfam" id="PF01370"/>
    </source>
</evidence>
<dbReference type="InParanoid" id="W4K2X2"/>
<dbReference type="EMBL" id="KI925460">
    <property type="protein sequence ID" value="ETW79700.1"/>
    <property type="molecule type" value="Genomic_DNA"/>
</dbReference>
<dbReference type="STRING" id="747525.W4K2X2"/>
<dbReference type="eggNOG" id="KOG1502">
    <property type="taxonomic scope" value="Eukaryota"/>
</dbReference>
<dbReference type="GeneID" id="20675303"/>
<dbReference type="InterPro" id="IPR050425">
    <property type="entry name" value="NAD(P)_dehydrat-like"/>
</dbReference>
<comment type="similarity">
    <text evidence="2">Belongs to the NAD(P)-dependent epimerase/dehydratase family. Dihydroflavonol-4-reductase subfamily.</text>
</comment>
<dbReference type="Gene3D" id="3.40.50.720">
    <property type="entry name" value="NAD(P)-binding Rossmann-like Domain"/>
    <property type="match status" value="1"/>
</dbReference>
<evidence type="ECO:0000256" key="1">
    <source>
        <dbReference type="ARBA" id="ARBA00023002"/>
    </source>
</evidence>
<dbReference type="HOGENOM" id="CLU_007383_9_2_1"/>
<gene>
    <name evidence="4" type="ORF">HETIRDRAFT_440760</name>
</gene>
<name>W4K2X2_HETIT</name>
<evidence type="ECO:0000256" key="2">
    <source>
        <dbReference type="ARBA" id="ARBA00023445"/>
    </source>
</evidence>
<protein>
    <recommendedName>
        <fullName evidence="3">NAD-dependent epimerase/dehydratase domain-containing protein</fullName>
    </recommendedName>
</protein>